<organism evidence="2 3">
    <name type="scientific">Takifugu rubripes</name>
    <name type="common">Japanese pufferfish</name>
    <name type="synonym">Fugu rubripes</name>
    <dbReference type="NCBI Taxonomy" id="31033"/>
    <lineage>
        <taxon>Eukaryota</taxon>
        <taxon>Metazoa</taxon>
        <taxon>Chordata</taxon>
        <taxon>Craniata</taxon>
        <taxon>Vertebrata</taxon>
        <taxon>Euteleostomi</taxon>
        <taxon>Actinopterygii</taxon>
        <taxon>Neopterygii</taxon>
        <taxon>Teleostei</taxon>
        <taxon>Neoteleostei</taxon>
        <taxon>Acanthomorphata</taxon>
        <taxon>Eupercaria</taxon>
        <taxon>Tetraodontiformes</taxon>
        <taxon>Tetradontoidea</taxon>
        <taxon>Tetraodontidae</taxon>
        <taxon>Takifugu</taxon>
    </lineage>
</organism>
<evidence type="ECO:0000313" key="3">
    <source>
        <dbReference type="Proteomes" id="UP000005226"/>
    </source>
</evidence>
<accession>A0A674MZW0</accession>
<dbReference type="InterPro" id="IPR013783">
    <property type="entry name" value="Ig-like_fold"/>
</dbReference>
<dbReference type="InterPro" id="IPR036179">
    <property type="entry name" value="Ig-like_dom_sf"/>
</dbReference>
<sequence length="129" mass="14806">SHRKPRIQVLPCLWASVQNWVTLLSGSALRFKCDLNTSGFQRFRVMWYFTSSQSSDIVKLNGSMIMINKTTTSINNAVLNYTTDATEKDSGWYFCHVTEELPNHHKNTSNRTKVTISKYLDGSWLGRLL</sequence>
<reference evidence="2 3" key="1">
    <citation type="journal article" date="2011" name="Genome Biol. Evol.">
        <title>Integration of the genetic map and genome assembly of fugu facilitates insights into distinct features of genome evolution in teleosts and mammals.</title>
        <authorList>
            <person name="Kai W."/>
            <person name="Kikuchi K."/>
            <person name="Tohari S."/>
            <person name="Chew A.K."/>
            <person name="Tay A."/>
            <person name="Fujiwara A."/>
            <person name="Hosoya S."/>
            <person name="Suetake H."/>
            <person name="Naruse K."/>
            <person name="Brenner S."/>
            <person name="Suzuki Y."/>
            <person name="Venkatesh B."/>
        </authorList>
    </citation>
    <scope>NUCLEOTIDE SEQUENCE [LARGE SCALE GENOMIC DNA]</scope>
</reference>
<name>A0A674MZW0_TAKRU</name>
<dbReference type="InterPro" id="IPR003599">
    <property type="entry name" value="Ig_sub"/>
</dbReference>
<dbReference type="InParanoid" id="A0A674MZW0"/>
<evidence type="ECO:0000259" key="1">
    <source>
        <dbReference type="PROSITE" id="PS50835"/>
    </source>
</evidence>
<dbReference type="SMART" id="SM00409">
    <property type="entry name" value="IG"/>
    <property type="match status" value="1"/>
</dbReference>
<proteinExistence type="predicted"/>
<keyword evidence="3" id="KW-1185">Reference proteome</keyword>
<dbReference type="Gene3D" id="2.60.40.10">
    <property type="entry name" value="Immunoglobulins"/>
    <property type="match status" value="1"/>
</dbReference>
<dbReference type="PROSITE" id="PS50835">
    <property type="entry name" value="IG_LIKE"/>
    <property type="match status" value="1"/>
</dbReference>
<reference evidence="2" key="2">
    <citation type="submission" date="2025-08" db="UniProtKB">
        <authorList>
            <consortium name="Ensembl"/>
        </authorList>
    </citation>
    <scope>IDENTIFICATION</scope>
</reference>
<evidence type="ECO:0000313" key="2">
    <source>
        <dbReference type="Ensembl" id="ENSTRUP00000066536.1"/>
    </source>
</evidence>
<dbReference type="AlphaFoldDB" id="A0A674MZW0"/>
<protein>
    <recommendedName>
        <fullName evidence="1">Ig-like domain-containing protein</fullName>
    </recommendedName>
</protein>
<reference evidence="2" key="3">
    <citation type="submission" date="2025-09" db="UniProtKB">
        <authorList>
            <consortium name="Ensembl"/>
        </authorList>
    </citation>
    <scope>IDENTIFICATION</scope>
</reference>
<dbReference type="Ensembl" id="ENSTRUT00000088725.1">
    <property type="protein sequence ID" value="ENSTRUP00000066536.1"/>
    <property type="gene ID" value="ENSTRUG00000025996.1"/>
</dbReference>
<dbReference type="InterPro" id="IPR007110">
    <property type="entry name" value="Ig-like_dom"/>
</dbReference>
<feature type="domain" description="Ig-like" evidence="1">
    <location>
        <begin position="5"/>
        <end position="117"/>
    </location>
</feature>
<dbReference type="Proteomes" id="UP000005226">
    <property type="component" value="Chromosome 20"/>
</dbReference>
<dbReference type="SUPFAM" id="SSF48726">
    <property type="entry name" value="Immunoglobulin"/>
    <property type="match status" value="1"/>
</dbReference>